<accession>A0A6S6T963</accession>
<proteinExistence type="predicted"/>
<dbReference type="Pfam" id="PF11174">
    <property type="entry name" value="DUF2970"/>
    <property type="match status" value="1"/>
</dbReference>
<dbReference type="EMBL" id="CACVAV010000275">
    <property type="protein sequence ID" value="CAA6817332.1"/>
    <property type="molecule type" value="Genomic_DNA"/>
</dbReference>
<feature type="transmembrane region" description="Helical" evidence="1">
    <location>
        <begin position="50"/>
        <end position="76"/>
    </location>
</feature>
<evidence type="ECO:0008006" key="3">
    <source>
        <dbReference type="Google" id="ProtNLM"/>
    </source>
</evidence>
<feature type="transmembrane region" description="Helical" evidence="1">
    <location>
        <begin position="21"/>
        <end position="38"/>
    </location>
</feature>
<dbReference type="AlphaFoldDB" id="A0A6S6T963"/>
<evidence type="ECO:0000313" key="2">
    <source>
        <dbReference type="EMBL" id="CAA6817332.1"/>
    </source>
</evidence>
<sequence length="82" mass="9069">MQKQREQQGQQDQPDEKKVTALSIFVSALAGLLGVQKKENLERDFQSGKFWHFFIAGGIVTLLFMAGVWGAVQLLLSTTTTG</sequence>
<keyword evidence="1" id="KW-0812">Transmembrane</keyword>
<keyword evidence="1" id="KW-0472">Membrane</keyword>
<protein>
    <recommendedName>
        <fullName evidence="3">DUF2970 domain-containing protein</fullName>
    </recommendedName>
</protein>
<dbReference type="InterPro" id="IPR021344">
    <property type="entry name" value="DUF2970"/>
</dbReference>
<gene>
    <name evidence="2" type="ORF">HELGO_WM19249</name>
</gene>
<evidence type="ECO:0000256" key="1">
    <source>
        <dbReference type="SAM" id="Phobius"/>
    </source>
</evidence>
<reference evidence="2" key="1">
    <citation type="submission" date="2020-01" db="EMBL/GenBank/DDBJ databases">
        <authorList>
            <person name="Meier V. D."/>
            <person name="Meier V D."/>
        </authorList>
    </citation>
    <scope>NUCLEOTIDE SEQUENCE</scope>
    <source>
        <strain evidence="2">HLG_WM_MAG_08</strain>
    </source>
</reference>
<name>A0A6S6T963_9GAMM</name>
<keyword evidence="1" id="KW-1133">Transmembrane helix</keyword>
<organism evidence="2">
    <name type="scientific">uncultured Thiotrichaceae bacterium</name>
    <dbReference type="NCBI Taxonomy" id="298394"/>
    <lineage>
        <taxon>Bacteria</taxon>
        <taxon>Pseudomonadati</taxon>
        <taxon>Pseudomonadota</taxon>
        <taxon>Gammaproteobacteria</taxon>
        <taxon>Thiotrichales</taxon>
        <taxon>Thiotrichaceae</taxon>
        <taxon>environmental samples</taxon>
    </lineage>
</organism>